<dbReference type="Gramene" id="TraesCAD_scaffold_108757_01G000100.1">
    <property type="protein sequence ID" value="TraesCAD_scaffold_108757_01G000100.1"/>
    <property type="gene ID" value="TraesCAD_scaffold_108757_01G000100"/>
</dbReference>
<dbReference type="Gramene" id="TraesCS3A02G436200.1">
    <property type="protein sequence ID" value="TraesCS3A02G436200.1"/>
    <property type="gene ID" value="TraesCS3A02G436200"/>
</dbReference>
<dbReference type="Gramene" id="TraesCS3A03G1014100.1">
    <property type="protein sequence ID" value="TraesCS3A03G1014100.1.CDS"/>
    <property type="gene ID" value="TraesCS3A03G1014100"/>
</dbReference>
<reference evidence="2" key="2">
    <citation type="submission" date="2018-10" db="UniProtKB">
        <authorList>
            <consortium name="EnsemblPlants"/>
        </authorList>
    </citation>
    <scope>IDENTIFICATION</scope>
</reference>
<reference evidence="2" key="1">
    <citation type="submission" date="2018-08" db="EMBL/GenBank/DDBJ databases">
        <authorList>
            <person name="Rossello M."/>
        </authorList>
    </citation>
    <scope>NUCLEOTIDE SEQUENCE [LARGE SCALE GENOMIC DNA]</scope>
    <source>
        <strain evidence="2">cv. Chinese Spring</strain>
    </source>
</reference>
<evidence type="ECO:0000313" key="3">
    <source>
        <dbReference type="Proteomes" id="UP000019116"/>
    </source>
</evidence>
<accession>A0A3B6ESX5</accession>
<evidence type="ECO:0000313" key="2">
    <source>
        <dbReference type="EnsemblPlants" id="TraesCS3A02G436200.1"/>
    </source>
</evidence>
<organism evidence="2">
    <name type="scientific">Triticum aestivum</name>
    <name type="common">Wheat</name>
    <dbReference type="NCBI Taxonomy" id="4565"/>
    <lineage>
        <taxon>Eukaryota</taxon>
        <taxon>Viridiplantae</taxon>
        <taxon>Streptophyta</taxon>
        <taxon>Embryophyta</taxon>
        <taxon>Tracheophyta</taxon>
        <taxon>Spermatophyta</taxon>
        <taxon>Magnoliopsida</taxon>
        <taxon>Liliopsida</taxon>
        <taxon>Poales</taxon>
        <taxon>Poaceae</taxon>
        <taxon>BOP clade</taxon>
        <taxon>Pooideae</taxon>
        <taxon>Triticodae</taxon>
        <taxon>Triticeae</taxon>
        <taxon>Triticinae</taxon>
        <taxon>Triticum</taxon>
    </lineage>
</organism>
<evidence type="ECO:0000256" key="1">
    <source>
        <dbReference type="SAM" id="MobiDB-lite"/>
    </source>
</evidence>
<dbReference type="Proteomes" id="UP000019116">
    <property type="component" value="Chromosome 3A"/>
</dbReference>
<protein>
    <submittedName>
        <fullName evidence="2">Uncharacterized protein</fullName>
    </submittedName>
</protein>
<proteinExistence type="predicted"/>
<dbReference type="OrthoDB" id="719260at2759"/>
<feature type="region of interest" description="Disordered" evidence="1">
    <location>
        <begin position="37"/>
        <end position="58"/>
    </location>
</feature>
<name>A0A3B6ESX5_WHEAT</name>
<sequence>MDGKLPDGDDIGQIKISKIKKTLEVQLGILESYVVSGKGTSNDNEQPKLKHVGEPGAGPTTVVCLPPSPCREVTLLRADLEAAPTQLQDHHASFLKELMPNDTKRKNCSSFELLIQSCYYRVKNGVKEYCN</sequence>
<dbReference type="EnsemblPlants" id="TraesCS3A02G436200.1">
    <property type="protein sequence ID" value="TraesCS3A02G436200.1"/>
    <property type="gene ID" value="TraesCS3A02G436200"/>
</dbReference>
<dbReference type="AlphaFoldDB" id="A0A3B6ESX5"/>
<dbReference type="Gramene" id="TraesWEE_scaffold_106671_01G000100.1">
    <property type="protein sequence ID" value="TraesWEE_scaffold_106671_01G000100.1"/>
    <property type="gene ID" value="TraesWEE_scaffold_106671_01G000100"/>
</dbReference>
<dbReference type="Gramene" id="TraesCLE_scaffold_089751_01G000100.1">
    <property type="protein sequence ID" value="TraesCLE_scaffold_089751_01G000100.1"/>
    <property type="gene ID" value="TraesCLE_scaffold_089751_01G000100"/>
</dbReference>
<dbReference type="Gramene" id="TraesROB_scaffold_177671_01G000100.1">
    <property type="protein sequence ID" value="TraesROB_scaffold_177671_01G000100.1"/>
    <property type="gene ID" value="TraesROB_scaffold_177671_01G000100"/>
</dbReference>
<keyword evidence="3" id="KW-1185">Reference proteome</keyword>